<accession>A0A0F0CQR4</accession>
<dbReference type="EMBL" id="JYNY01000106">
    <property type="protein sequence ID" value="KJJ85638.1"/>
    <property type="molecule type" value="Genomic_DNA"/>
</dbReference>
<evidence type="ECO:0000313" key="2">
    <source>
        <dbReference type="EMBL" id="KJJ85638.1"/>
    </source>
</evidence>
<keyword evidence="3" id="KW-1185">Reference proteome</keyword>
<protein>
    <submittedName>
        <fullName evidence="1">Uncharacterized protein</fullName>
    </submittedName>
</protein>
<comment type="caution">
    <text evidence="1">The sequence shown here is derived from an EMBL/GenBank/DDBJ whole genome shotgun (WGS) entry which is preliminary data.</text>
</comment>
<gene>
    <name evidence="2" type="ORF">OMAG_000492</name>
    <name evidence="1" type="ORF">OMAG_000504</name>
</gene>
<evidence type="ECO:0000313" key="3">
    <source>
        <dbReference type="Proteomes" id="UP000033428"/>
    </source>
</evidence>
<reference evidence="1 3" key="1">
    <citation type="submission" date="2015-02" db="EMBL/GenBank/DDBJ databases">
        <title>Single-cell genomics of uncultivated deep-branching MTB reveals a conserved set of magnetosome genes.</title>
        <authorList>
            <person name="Kolinko S."/>
            <person name="Richter M."/>
            <person name="Glockner F.O."/>
            <person name="Brachmann A."/>
            <person name="Schuler D."/>
        </authorList>
    </citation>
    <scope>NUCLEOTIDE SEQUENCE [LARGE SCALE GENOMIC DNA]</scope>
    <source>
        <strain evidence="1">SKK-01</strain>
    </source>
</reference>
<proteinExistence type="predicted"/>
<name>A0A0F0CQR4_9BACT</name>
<dbReference type="EMBL" id="JYNY01000109">
    <property type="protein sequence ID" value="KJJ85627.1"/>
    <property type="molecule type" value="Genomic_DNA"/>
</dbReference>
<dbReference type="AlphaFoldDB" id="A0A0F0CQR4"/>
<evidence type="ECO:0000313" key="1">
    <source>
        <dbReference type="EMBL" id="KJJ85627.1"/>
    </source>
</evidence>
<organism evidence="1 3">
    <name type="scientific">Candidatus Omnitrophus magneticus</name>
    <dbReference type="NCBI Taxonomy" id="1609969"/>
    <lineage>
        <taxon>Bacteria</taxon>
        <taxon>Pseudomonadati</taxon>
        <taxon>Candidatus Omnitrophota</taxon>
        <taxon>Candidatus Omnitrophus</taxon>
    </lineage>
</organism>
<sequence>MSMDSVYFSSKNYGMTECSKSKNISPTLSFLRKQESIQVAEDCRKKIFWNLKLKINFRGWDVHGFRIFF</sequence>
<dbReference type="Proteomes" id="UP000033428">
    <property type="component" value="Unassembled WGS sequence"/>
</dbReference>